<evidence type="ECO:0000256" key="1">
    <source>
        <dbReference type="SAM" id="MobiDB-lite"/>
    </source>
</evidence>
<dbReference type="EMBL" id="LFTY01000001">
    <property type="protein sequence ID" value="KMW60334.1"/>
    <property type="molecule type" value="Genomic_DNA"/>
</dbReference>
<sequence length="83" mass="9265">MPLAIFVTALLILFGVYSAAPLFGVDELFPDLFRPYGPLSWAMVGLMVLGAAWWGVEKVQRSGLKRDPTKRDAMRAQLKDPKE</sequence>
<organism evidence="3 4">
    <name type="scientific">Candidatus Rhodobacter oscarellae</name>
    <dbReference type="NCBI Taxonomy" id="1675527"/>
    <lineage>
        <taxon>Bacteria</taxon>
        <taxon>Pseudomonadati</taxon>
        <taxon>Pseudomonadota</taxon>
        <taxon>Alphaproteobacteria</taxon>
        <taxon>Rhodobacterales</taxon>
        <taxon>Rhodobacter group</taxon>
        <taxon>Rhodobacter</taxon>
    </lineage>
</organism>
<accession>A0A0J9EF78</accession>
<proteinExistence type="predicted"/>
<dbReference type="Proteomes" id="UP000037178">
    <property type="component" value="Unassembled WGS sequence"/>
</dbReference>
<dbReference type="STRING" id="1675527.AIOL_000487"/>
<reference evidence="3 4" key="1">
    <citation type="submission" date="2015-06" db="EMBL/GenBank/DDBJ databases">
        <title>Draft genome sequence of an Alphaproteobacteria species associated to the Mediterranean sponge Oscarella lobularis.</title>
        <authorList>
            <person name="Jourda C."/>
            <person name="Santini S."/>
            <person name="Claverie J.-M."/>
        </authorList>
    </citation>
    <scope>NUCLEOTIDE SEQUENCE [LARGE SCALE GENOMIC DNA]</scope>
    <source>
        <strain evidence="3">IGS</strain>
    </source>
</reference>
<dbReference type="RefSeq" id="WP_049641433.1">
    <property type="nucleotide sequence ID" value="NZ_LFTY01000001.1"/>
</dbReference>
<keyword evidence="4" id="KW-1185">Reference proteome</keyword>
<protein>
    <submittedName>
        <fullName evidence="3">Uncharacterized protein</fullName>
    </submittedName>
</protein>
<evidence type="ECO:0000256" key="2">
    <source>
        <dbReference type="SAM" id="Phobius"/>
    </source>
</evidence>
<feature type="transmembrane region" description="Helical" evidence="2">
    <location>
        <begin position="38"/>
        <end position="56"/>
    </location>
</feature>
<keyword evidence="2" id="KW-0472">Membrane</keyword>
<keyword evidence="2" id="KW-1133">Transmembrane helix</keyword>
<name>A0A0J9EF78_9RHOB</name>
<evidence type="ECO:0000313" key="3">
    <source>
        <dbReference type="EMBL" id="KMW60334.1"/>
    </source>
</evidence>
<keyword evidence="2" id="KW-0812">Transmembrane</keyword>
<gene>
    <name evidence="3" type="ORF">AIOL_000487</name>
</gene>
<comment type="caution">
    <text evidence="3">The sequence shown here is derived from an EMBL/GenBank/DDBJ whole genome shotgun (WGS) entry which is preliminary data.</text>
</comment>
<dbReference type="PATRIC" id="fig|1675527.3.peg.542"/>
<dbReference type="AlphaFoldDB" id="A0A0J9EF78"/>
<feature type="region of interest" description="Disordered" evidence="1">
    <location>
        <begin position="61"/>
        <end position="83"/>
    </location>
</feature>
<evidence type="ECO:0000313" key="4">
    <source>
        <dbReference type="Proteomes" id="UP000037178"/>
    </source>
</evidence>